<dbReference type="InterPro" id="IPR025742">
    <property type="entry name" value="CSTF2_hinge"/>
</dbReference>
<evidence type="ECO:0000256" key="4">
    <source>
        <dbReference type="SAM" id="MobiDB-lite"/>
    </source>
</evidence>
<evidence type="ECO:0000256" key="2">
    <source>
        <dbReference type="ARBA" id="ARBA00023242"/>
    </source>
</evidence>
<dbReference type="Gene3D" id="3.30.70.330">
    <property type="match status" value="1"/>
</dbReference>
<organism evidence="6 7">
    <name type="scientific">Polychaeton citri CBS 116435</name>
    <dbReference type="NCBI Taxonomy" id="1314669"/>
    <lineage>
        <taxon>Eukaryota</taxon>
        <taxon>Fungi</taxon>
        <taxon>Dikarya</taxon>
        <taxon>Ascomycota</taxon>
        <taxon>Pezizomycotina</taxon>
        <taxon>Dothideomycetes</taxon>
        <taxon>Dothideomycetidae</taxon>
        <taxon>Capnodiales</taxon>
        <taxon>Capnodiaceae</taxon>
        <taxon>Polychaeton</taxon>
    </lineage>
</organism>
<accession>A0A9P4Q5C2</accession>
<protein>
    <recommendedName>
        <fullName evidence="5">RRM domain-containing protein</fullName>
    </recommendedName>
</protein>
<dbReference type="AlphaFoldDB" id="A0A9P4Q5C2"/>
<evidence type="ECO:0000256" key="3">
    <source>
        <dbReference type="PROSITE-ProRule" id="PRU00176"/>
    </source>
</evidence>
<dbReference type="Proteomes" id="UP000799441">
    <property type="component" value="Unassembled WGS sequence"/>
</dbReference>
<dbReference type="PANTHER" id="PTHR45735:SF2">
    <property type="entry name" value="CLEAVAGE STIMULATION FACTOR SUBUNIT 2"/>
    <property type="match status" value="1"/>
</dbReference>
<dbReference type="Pfam" id="PF14304">
    <property type="entry name" value="CSTF_C"/>
    <property type="match status" value="1"/>
</dbReference>
<proteinExistence type="predicted"/>
<dbReference type="GO" id="GO:0005847">
    <property type="term" value="C:mRNA cleavage and polyadenylation specificity factor complex"/>
    <property type="evidence" value="ECO:0007669"/>
    <property type="project" value="TreeGrafter"/>
</dbReference>
<dbReference type="GO" id="GO:0003729">
    <property type="term" value="F:mRNA binding"/>
    <property type="evidence" value="ECO:0007669"/>
    <property type="project" value="TreeGrafter"/>
</dbReference>
<comment type="caution">
    <text evidence="6">The sequence shown here is derived from an EMBL/GenBank/DDBJ whole genome shotgun (WGS) entry which is preliminary data.</text>
</comment>
<keyword evidence="7" id="KW-1185">Reference proteome</keyword>
<dbReference type="InterPro" id="IPR000504">
    <property type="entry name" value="RRM_dom"/>
</dbReference>
<evidence type="ECO:0000313" key="7">
    <source>
        <dbReference type="Proteomes" id="UP000799441"/>
    </source>
</evidence>
<dbReference type="Gene3D" id="1.25.40.630">
    <property type="match status" value="1"/>
</dbReference>
<dbReference type="InterPro" id="IPR035979">
    <property type="entry name" value="RBD_domain_sf"/>
</dbReference>
<keyword evidence="2" id="KW-0539">Nucleus</keyword>
<dbReference type="GO" id="GO:0031124">
    <property type="term" value="P:mRNA 3'-end processing"/>
    <property type="evidence" value="ECO:0007669"/>
    <property type="project" value="InterPro"/>
</dbReference>
<gene>
    <name evidence="6" type="ORF">K431DRAFT_286085</name>
</gene>
<dbReference type="EMBL" id="MU003803">
    <property type="protein sequence ID" value="KAF2720084.1"/>
    <property type="molecule type" value="Genomic_DNA"/>
</dbReference>
<name>A0A9P4Q5C2_9PEZI</name>
<dbReference type="PROSITE" id="PS50102">
    <property type="entry name" value="RRM"/>
    <property type="match status" value="1"/>
</dbReference>
<evidence type="ECO:0000259" key="5">
    <source>
        <dbReference type="PROSITE" id="PS50102"/>
    </source>
</evidence>
<dbReference type="Pfam" id="PF14327">
    <property type="entry name" value="CSTF2_hinge"/>
    <property type="match status" value="1"/>
</dbReference>
<feature type="domain" description="RRM" evidence="5">
    <location>
        <begin position="11"/>
        <end position="89"/>
    </location>
</feature>
<feature type="compositionally biased region" description="Pro residues" evidence="4">
    <location>
        <begin position="261"/>
        <end position="297"/>
    </location>
</feature>
<reference evidence="6" key="1">
    <citation type="journal article" date="2020" name="Stud. Mycol.">
        <title>101 Dothideomycetes genomes: a test case for predicting lifestyles and emergence of pathogens.</title>
        <authorList>
            <person name="Haridas S."/>
            <person name="Albert R."/>
            <person name="Binder M."/>
            <person name="Bloem J."/>
            <person name="Labutti K."/>
            <person name="Salamov A."/>
            <person name="Andreopoulos B."/>
            <person name="Baker S."/>
            <person name="Barry K."/>
            <person name="Bills G."/>
            <person name="Bluhm B."/>
            <person name="Cannon C."/>
            <person name="Castanera R."/>
            <person name="Culley D."/>
            <person name="Daum C."/>
            <person name="Ezra D."/>
            <person name="Gonzalez J."/>
            <person name="Henrissat B."/>
            <person name="Kuo A."/>
            <person name="Liang C."/>
            <person name="Lipzen A."/>
            <person name="Lutzoni F."/>
            <person name="Magnuson J."/>
            <person name="Mondo S."/>
            <person name="Nolan M."/>
            <person name="Ohm R."/>
            <person name="Pangilinan J."/>
            <person name="Park H.-J."/>
            <person name="Ramirez L."/>
            <person name="Alfaro M."/>
            <person name="Sun H."/>
            <person name="Tritt A."/>
            <person name="Yoshinaga Y."/>
            <person name="Zwiers L.-H."/>
            <person name="Turgeon B."/>
            <person name="Goodwin S."/>
            <person name="Spatafora J."/>
            <person name="Crous P."/>
            <person name="Grigoriev I."/>
        </authorList>
    </citation>
    <scope>NUCLEOTIDE SEQUENCE</scope>
    <source>
        <strain evidence="6">CBS 116435</strain>
    </source>
</reference>
<evidence type="ECO:0000256" key="1">
    <source>
        <dbReference type="ARBA" id="ARBA00004123"/>
    </source>
</evidence>
<sequence length="348" mass="37474">MGDRQKEKGGRVVFIGNIPYGVSEEQICEIFSSCGKVVNFRLVYDKETGRPKGFGFLEYTNVDDAATAVRNLNEHEVMGRTLRVDYSNDNGGGKGSQQSQPPAQQQPTPAQFGMDMTGASQLNGQADASALPGLPPGVELPPGTTAPDAISRTLSTVPPAQLLDFISQMKGLVHSNPAQAMALLGQAPQLSYAIFQAMLLMDLVDTSVVGQLIQQQPPPPPQPAIPQAPPPMSFSAAPVPITQPGFPTQFGTPMQQQPPAQFQPPPQQYQPPQPAFQPQPYAPTPPVQHPAYQPPPQQQAAPQLDPAQRAMIQQIMSMTPEQVAAIPDEGQRNTVLQLRQQWGPQMVA</sequence>
<dbReference type="InterPro" id="IPR026896">
    <property type="entry name" value="CSTF_C"/>
</dbReference>
<comment type="subcellular location">
    <subcellularLocation>
        <location evidence="1">Nucleus</location>
    </subcellularLocation>
</comment>
<dbReference type="InterPro" id="IPR038192">
    <property type="entry name" value="CSTF_C_sf"/>
</dbReference>
<feature type="region of interest" description="Disordered" evidence="4">
    <location>
        <begin position="84"/>
        <end position="118"/>
    </location>
</feature>
<dbReference type="SMART" id="SM00360">
    <property type="entry name" value="RRM"/>
    <property type="match status" value="1"/>
</dbReference>
<dbReference type="CDD" id="cd12398">
    <property type="entry name" value="RRM_CSTF2_RNA15_like"/>
    <property type="match status" value="1"/>
</dbReference>
<dbReference type="Pfam" id="PF00076">
    <property type="entry name" value="RRM_1"/>
    <property type="match status" value="1"/>
</dbReference>
<dbReference type="InterPro" id="IPR012677">
    <property type="entry name" value="Nucleotide-bd_a/b_plait_sf"/>
</dbReference>
<feature type="compositionally biased region" description="Low complexity" evidence="4">
    <location>
        <begin position="96"/>
        <end position="111"/>
    </location>
</feature>
<dbReference type="OrthoDB" id="272703at2759"/>
<dbReference type="SUPFAM" id="SSF54928">
    <property type="entry name" value="RNA-binding domain, RBD"/>
    <property type="match status" value="1"/>
</dbReference>
<feature type="region of interest" description="Disordered" evidence="4">
    <location>
        <begin position="241"/>
        <end position="305"/>
    </location>
</feature>
<dbReference type="Gene3D" id="1.10.20.70">
    <property type="entry name" value="Transcription termination and cleavage factor, C-terminal domain"/>
    <property type="match status" value="1"/>
</dbReference>
<dbReference type="PANTHER" id="PTHR45735">
    <property type="entry name" value="CLEAVAGE STIMULATION FACTOR SUBUNIT 2"/>
    <property type="match status" value="1"/>
</dbReference>
<keyword evidence="3" id="KW-0694">RNA-binding</keyword>
<evidence type="ECO:0000313" key="6">
    <source>
        <dbReference type="EMBL" id="KAF2720084.1"/>
    </source>
</evidence>